<name>A0AA36H473_CYLNA</name>
<feature type="compositionally biased region" description="Polar residues" evidence="1">
    <location>
        <begin position="77"/>
        <end position="91"/>
    </location>
</feature>
<dbReference type="Proteomes" id="UP001176961">
    <property type="component" value="Unassembled WGS sequence"/>
</dbReference>
<accession>A0AA36H473</accession>
<organism evidence="2 3">
    <name type="scientific">Cylicocyclus nassatus</name>
    <name type="common">Nematode worm</name>
    <dbReference type="NCBI Taxonomy" id="53992"/>
    <lineage>
        <taxon>Eukaryota</taxon>
        <taxon>Metazoa</taxon>
        <taxon>Ecdysozoa</taxon>
        <taxon>Nematoda</taxon>
        <taxon>Chromadorea</taxon>
        <taxon>Rhabditida</taxon>
        <taxon>Rhabditina</taxon>
        <taxon>Rhabditomorpha</taxon>
        <taxon>Strongyloidea</taxon>
        <taxon>Strongylidae</taxon>
        <taxon>Cylicocyclus</taxon>
    </lineage>
</organism>
<gene>
    <name evidence="2" type="ORF">CYNAS_LOCUS15444</name>
</gene>
<proteinExistence type="predicted"/>
<reference evidence="2" key="1">
    <citation type="submission" date="2023-07" db="EMBL/GenBank/DDBJ databases">
        <authorList>
            <consortium name="CYATHOMIX"/>
        </authorList>
    </citation>
    <scope>NUCLEOTIDE SEQUENCE</scope>
    <source>
        <strain evidence="2">N/A</strain>
    </source>
</reference>
<evidence type="ECO:0000313" key="2">
    <source>
        <dbReference type="EMBL" id="CAJ0603461.1"/>
    </source>
</evidence>
<dbReference type="AlphaFoldDB" id="A0AA36H473"/>
<protein>
    <submittedName>
        <fullName evidence="2">Uncharacterized protein</fullName>
    </submittedName>
</protein>
<keyword evidence="3" id="KW-1185">Reference proteome</keyword>
<evidence type="ECO:0000256" key="1">
    <source>
        <dbReference type="SAM" id="MobiDB-lite"/>
    </source>
</evidence>
<sequence length="101" mass="11260">MMKFLLLAAVSDAFPSSQLPTPYADEPGSVELKEEEEEEEEEEEVEEEKKDEDLPAAPPGGEPEKEEDGKEVGMLGNCSTLPECTWSTQPSIHFERGFLEE</sequence>
<dbReference type="EMBL" id="CATQJL010000305">
    <property type="protein sequence ID" value="CAJ0603461.1"/>
    <property type="molecule type" value="Genomic_DNA"/>
</dbReference>
<feature type="compositionally biased region" description="Acidic residues" evidence="1">
    <location>
        <begin position="33"/>
        <end position="46"/>
    </location>
</feature>
<evidence type="ECO:0000313" key="3">
    <source>
        <dbReference type="Proteomes" id="UP001176961"/>
    </source>
</evidence>
<comment type="caution">
    <text evidence="2">The sequence shown here is derived from an EMBL/GenBank/DDBJ whole genome shotgun (WGS) entry which is preliminary data.</text>
</comment>
<feature type="region of interest" description="Disordered" evidence="1">
    <location>
        <begin position="14"/>
        <end position="101"/>
    </location>
</feature>